<proteinExistence type="predicted"/>
<feature type="transmembrane region" description="Helical" evidence="1">
    <location>
        <begin position="50"/>
        <end position="75"/>
    </location>
</feature>
<feature type="domain" description="HPP transmembrane region" evidence="2">
    <location>
        <begin position="2"/>
        <end position="63"/>
    </location>
</feature>
<evidence type="ECO:0000256" key="1">
    <source>
        <dbReference type="SAM" id="Phobius"/>
    </source>
</evidence>
<keyword evidence="1" id="KW-0472">Membrane</keyword>
<evidence type="ECO:0000313" key="3">
    <source>
        <dbReference type="EMBL" id="BDI19642.1"/>
    </source>
</evidence>
<keyword evidence="1" id="KW-0812">Transmembrane</keyword>
<keyword evidence="1" id="KW-1133">Transmembrane helix</keyword>
<dbReference type="EMBL" id="AP025732">
    <property type="protein sequence ID" value="BDI19642.1"/>
    <property type="molecule type" value="Genomic_DNA"/>
</dbReference>
<reference evidence="3" key="1">
    <citation type="submission" date="2022-04" db="EMBL/GenBank/DDBJ databases">
        <title>Complete genome sequence of a cyanobacterium, Nostoc sp. SO-36, isolated in Antarctica.</title>
        <authorList>
            <person name="Kanesaki Y."/>
            <person name="Effendi D."/>
            <person name="Sakamoto T."/>
            <person name="Ohtani S."/>
            <person name="Awai K."/>
        </authorList>
    </citation>
    <scope>NUCLEOTIDE SEQUENCE</scope>
    <source>
        <strain evidence="3">SO-36</strain>
    </source>
</reference>
<gene>
    <name evidence="3" type="ORF">ANSO36C_54440</name>
</gene>
<evidence type="ECO:0000313" key="4">
    <source>
        <dbReference type="Proteomes" id="UP001055453"/>
    </source>
</evidence>
<keyword evidence="4" id="KW-1185">Reference proteome</keyword>
<accession>A0ABM7Z8W5</accession>
<protein>
    <recommendedName>
        <fullName evidence="2">HPP transmembrane region domain-containing protein</fullName>
    </recommendedName>
</protein>
<name>A0ABM7Z8W5_NOSCO</name>
<organism evidence="3 4">
    <name type="scientific">Nostoc cf. commune SO-36</name>
    <dbReference type="NCBI Taxonomy" id="449208"/>
    <lineage>
        <taxon>Bacteria</taxon>
        <taxon>Bacillati</taxon>
        <taxon>Cyanobacteriota</taxon>
        <taxon>Cyanophyceae</taxon>
        <taxon>Nostocales</taxon>
        <taxon>Nostocaceae</taxon>
        <taxon>Nostoc</taxon>
    </lineage>
</organism>
<dbReference type="Proteomes" id="UP001055453">
    <property type="component" value="Chromosome"/>
</dbReference>
<sequence length="80" mass="8544">MCWLLGSGYLSGGTAMIVTIVLMILLDVMHPPAVSTSLSFALKAGNENNLILFGLAVGITALLVGLERFALWLLVRLSQQ</sequence>
<dbReference type="Pfam" id="PF04982">
    <property type="entry name" value="TM_HPP"/>
    <property type="match status" value="1"/>
</dbReference>
<evidence type="ECO:0000259" key="2">
    <source>
        <dbReference type="Pfam" id="PF04982"/>
    </source>
</evidence>
<feature type="transmembrane region" description="Helical" evidence="1">
    <location>
        <begin position="7"/>
        <end position="30"/>
    </location>
</feature>
<dbReference type="InterPro" id="IPR058581">
    <property type="entry name" value="TM_HPP"/>
</dbReference>